<dbReference type="EMBL" id="RAYQ01000023">
    <property type="protein sequence ID" value="RKI89418.1"/>
    <property type="molecule type" value="Genomic_DNA"/>
</dbReference>
<dbReference type="RefSeq" id="WP_120471761.1">
    <property type="nucleotide sequence ID" value="NZ_RAYQ01000023.1"/>
</dbReference>
<name>A0A3A9ADT5_9FIRM</name>
<evidence type="ECO:0000313" key="1">
    <source>
        <dbReference type="EMBL" id="RKI89418.1"/>
    </source>
</evidence>
<dbReference type="GO" id="GO:0016747">
    <property type="term" value="F:acyltransferase activity, transferring groups other than amino-acyl groups"/>
    <property type="evidence" value="ECO:0007669"/>
    <property type="project" value="TreeGrafter"/>
</dbReference>
<dbReference type="Pfam" id="PF00756">
    <property type="entry name" value="Esterase"/>
    <property type="match status" value="1"/>
</dbReference>
<dbReference type="InterPro" id="IPR050583">
    <property type="entry name" value="Mycobacterial_A85_antigen"/>
</dbReference>
<comment type="caution">
    <text evidence="1">The sequence shown here is derived from an EMBL/GenBank/DDBJ whole genome shotgun (WGS) entry which is preliminary data.</text>
</comment>
<dbReference type="OrthoDB" id="9803578at2"/>
<evidence type="ECO:0000313" key="2">
    <source>
        <dbReference type="Proteomes" id="UP000280696"/>
    </source>
</evidence>
<sequence>MSLVQFYHESRYLKGNQQVWIILPDLAKNKTPEEFYGSGKKYRVLWLLHGTFGDASDWVRKSNVELYAVERDLIVVMPSALNSNYSNWDNYMMGYSMYDYLMEELMPIVYGWLPASDKKEDNFIAGLSMGARGCIKYAVNFPEKFAGAAALSQIPTNLSNMTEEDFQGDDPFASRLRTSVINAGGLEKYVNSEENTWKIVDMLAGTGKLPKLFFACGKEDMLYQNYTNFKAHAKEIGLDAEFLEIEGLKHEWRFWDQALEKALDYFQIEKHEVSII</sequence>
<dbReference type="InterPro" id="IPR029058">
    <property type="entry name" value="AB_hydrolase_fold"/>
</dbReference>
<dbReference type="InterPro" id="IPR000801">
    <property type="entry name" value="Esterase-like"/>
</dbReference>
<dbReference type="SUPFAM" id="SSF53474">
    <property type="entry name" value="alpha/beta-Hydrolases"/>
    <property type="match status" value="1"/>
</dbReference>
<evidence type="ECO:0008006" key="3">
    <source>
        <dbReference type="Google" id="ProtNLM"/>
    </source>
</evidence>
<gene>
    <name evidence="1" type="ORF">D7V94_18365</name>
</gene>
<dbReference type="PANTHER" id="PTHR48098">
    <property type="entry name" value="ENTEROCHELIN ESTERASE-RELATED"/>
    <property type="match status" value="1"/>
</dbReference>
<organism evidence="1 2">
    <name type="scientific">Parablautia intestinalis</name>
    <dbReference type="NCBI Taxonomy" id="2320100"/>
    <lineage>
        <taxon>Bacteria</taxon>
        <taxon>Bacillati</taxon>
        <taxon>Bacillota</taxon>
        <taxon>Clostridia</taxon>
        <taxon>Lachnospirales</taxon>
        <taxon>Lachnospiraceae</taxon>
        <taxon>Parablautia</taxon>
    </lineage>
</organism>
<dbReference type="AlphaFoldDB" id="A0A3A9ADT5"/>
<proteinExistence type="predicted"/>
<dbReference type="Gene3D" id="3.40.50.1820">
    <property type="entry name" value="alpha/beta hydrolase"/>
    <property type="match status" value="1"/>
</dbReference>
<reference evidence="1 2" key="1">
    <citation type="submission" date="2018-09" db="EMBL/GenBank/DDBJ databases">
        <title>Murine metabolic-syndrome-specific gut microbial biobank.</title>
        <authorList>
            <person name="Liu C."/>
        </authorList>
    </citation>
    <scope>NUCLEOTIDE SEQUENCE [LARGE SCALE GENOMIC DNA]</scope>
    <source>
        <strain evidence="1 2">0.1xD8-82</strain>
    </source>
</reference>
<accession>A0A3A9ADT5</accession>
<dbReference type="PANTHER" id="PTHR48098:SF1">
    <property type="entry name" value="DIACYLGLYCEROL ACYLTRANSFERASE_MYCOLYLTRANSFERASE AG85A"/>
    <property type="match status" value="1"/>
</dbReference>
<protein>
    <recommendedName>
        <fullName evidence="3">Esterase family protein</fullName>
    </recommendedName>
</protein>
<keyword evidence="2" id="KW-1185">Reference proteome</keyword>
<dbReference type="Proteomes" id="UP000280696">
    <property type="component" value="Unassembled WGS sequence"/>
</dbReference>